<reference evidence="1 2" key="1">
    <citation type="journal article" date="2024" name="Ann. Entomol. Soc. Am.">
        <title>Genomic analyses of the southern and eastern yellowjacket wasps (Hymenoptera: Vespidae) reveal evolutionary signatures of social life.</title>
        <authorList>
            <person name="Catto M.A."/>
            <person name="Caine P.B."/>
            <person name="Orr S.E."/>
            <person name="Hunt B.G."/>
            <person name="Goodisman M.A.D."/>
        </authorList>
    </citation>
    <scope>NUCLEOTIDE SEQUENCE [LARGE SCALE GENOMIC DNA]</scope>
    <source>
        <strain evidence="1">232</strain>
        <tissue evidence="1">Head and thorax</tissue>
    </source>
</reference>
<name>A0ABD2CC30_VESMC</name>
<organism evidence="1 2">
    <name type="scientific">Vespula maculifrons</name>
    <name type="common">Eastern yellow jacket</name>
    <name type="synonym">Wasp</name>
    <dbReference type="NCBI Taxonomy" id="7453"/>
    <lineage>
        <taxon>Eukaryota</taxon>
        <taxon>Metazoa</taxon>
        <taxon>Ecdysozoa</taxon>
        <taxon>Arthropoda</taxon>
        <taxon>Hexapoda</taxon>
        <taxon>Insecta</taxon>
        <taxon>Pterygota</taxon>
        <taxon>Neoptera</taxon>
        <taxon>Endopterygota</taxon>
        <taxon>Hymenoptera</taxon>
        <taxon>Apocrita</taxon>
        <taxon>Aculeata</taxon>
        <taxon>Vespoidea</taxon>
        <taxon>Vespidae</taxon>
        <taxon>Vespinae</taxon>
        <taxon>Vespula</taxon>
    </lineage>
</organism>
<dbReference type="Proteomes" id="UP001607303">
    <property type="component" value="Unassembled WGS sequence"/>
</dbReference>
<sequence>MRRSDRIGDRSETELSLKALQPGNSCSYRWQRRTTTLVSRSVLHTECQVHLSPRVLPSSTHYPHPSSSHLGLDDPLHRVLNLSLWLVFYQSTVKVTRTSALTSAMNEEDLHA</sequence>
<accession>A0ABD2CC30</accession>
<evidence type="ECO:0000313" key="1">
    <source>
        <dbReference type="EMBL" id="KAL2742616.1"/>
    </source>
</evidence>
<dbReference type="EMBL" id="JAYRBN010000057">
    <property type="protein sequence ID" value="KAL2742616.1"/>
    <property type="molecule type" value="Genomic_DNA"/>
</dbReference>
<keyword evidence="2" id="KW-1185">Reference proteome</keyword>
<evidence type="ECO:0000313" key="2">
    <source>
        <dbReference type="Proteomes" id="UP001607303"/>
    </source>
</evidence>
<dbReference type="AlphaFoldDB" id="A0ABD2CC30"/>
<protein>
    <submittedName>
        <fullName evidence="1">Uncharacterized protein</fullName>
    </submittedName>
</protein>
<gene>
    <name evidence="1" type="ORF">V1477_009217</name>
</gene>
<proteinExistence type="predicted"/>
<comment type="caution">
    <text evidence="1">The sequence shown here is derived from an EMBL/GenBank/DDBJ whole genome shotgun (WGS) entry which is preliminary data.</text>
</comment>